<proteinExistence type="predicted"/>
<accession>A0ABS1QRX1</accession>
<evidence type="ECO:0000313" key="3">
    <source>
        <dbReference type="EMBL" id="MBL1376863.1"/>
    </source>
</evidence>
<feature type="domain" description="Thymidylate synthase/dCMP hydroxymethylase" evidence="2">
    <location>
        <begin position="18"/>
        <end position="71"/>
    </location>
</feature>
<dbReference type="Pfam" id="PF00303">
    <property type="entry name" value="Thymidylat_synt"/>
    <property type="match status" value="1"/>
</dbReference>
<gene>
    <name evidence="3" type="ORF">JKV55_05895</name>
</gene>
<organism evidence="3 4">
    <name type="scientific">Zobellella iuensis</name>
    <dbReference type="NCBI Taxonomy" id="2803811"/>
    <lineage>
        <taxon>Bacteria</taxon>
        <taxon>Pseudomonadati</taxon>
        <taxon>Pseudomonadota</taxon>
        <taxon>Gammaproteobacteria</taxon>
        <taxon>Aeromonadales</taxon>
        <taxon>Aeromonadaceae</taxon>
        <taxon>Zobellella</taxon>
    </lineage>
</organism>
<dbReference type="Proteomes" id="UP000638570">
    <property type="component" value="Unassembled WGS sequence"/>
</dbReference>
<dbReference type="InterPro" id="IPR023451">
    <property type="entry name" value="Thymidate_synth/dCMP_Mease_dom"/>
</dbReference>
<protein>
    <recommendedName>
        <fullName evidence="2">Thymidylate synthase/dCMP hydroxymethylase domain-containing protein</fullName>
    </recommendedName>
</protein>
<name>A0ABS1QRX1_9GAMM</name>
<dbReference type="SUPFAM" id="SSF55831">
    <property type="entry name" value="Thymidylate synthase/dCMP hydroxymethylase"/>
    <property type="match status" value="1"/>
</dbReference>
<evidence type="ECO:0000259" key="2">
    <source>
        <dbReference type="Pfam" id="PF00303"/>
    </source>
</evidence>
<evidence type="ECO:0000256" key="1">
    <source>
        <dbReference type="ARBA" id="ARBA00022679"/>
    </source>
</evidence>
<reference evidence="4" key="1">
    <citation type="submission" date="2021-01" db="EMBL/GenBank/DDBJ databases">
        <title>Genome public.</title>
        <authorList>
            <person name="Liu C."/>
            <person name="Sun Q."/>
        </authorList>
    </citation>
    <scope>NUCLEOTIDE SEQUENCE [LARGE SCALE GENOMIC DNA]</scope>
    <source>
        <strain evidence="4">CGMCC 1.18722</strain>
    </source>
</reference>
<evidence type="ECO:0000313" key="4">
    <source>
        <dbReference type="Proteomes" id="UP000638570"/>
    </source>
</evidence>
<dbReference type="InterPro" id="IPR036926">
    <property type="entry name" value="Thymidate_synth/dCMP_Mease_sf"/>
</dbReference>
<keyword evidence="4" id="KW-1185">Reference proteome</keyword>
<sequence length="71" mass="7902">MMGALAMGAGALSRPNGNHLEQARLQLGREPRSLPGMRLARRPASLFEYVCWCFILRYCHPCPHIKAPVAI</sequence>
<comment type="caution">
    <text evidence="3">The sequence shown here is derived from an EMBL/GenBank/DDBJ whole genome shotgun (WGS) entry which is preliminary data.</text>
</comment>
<dbReference type="EMBL" id="JAERTZ010000014">
    <property type="protein sequence ID" value="MBL1376863.1"/>
    <property type="molecule type" value="Genomic_DNA"/>
</dbReference>
<keyword evidence="1" id="KW-0808">Transferase</keyword>
<dbReference type="RefSeq" id="WP_202083159.1">
    <property type="nucleotide sequence ID" value="NZ_JAERTZ010000014.1"/>
</dbReference>
<dbReference type="Gene3D" id="3.30.572.10">
    <property type="entry name" value="Thymidylate synthase/dCMP hydroxymethylase domain"/>
    <property type="match status" value="1"/>
</dbReference>